<evidence type="ECO:0000313" key="3">
    <source>
        <dbReference type="EMBL" id="MFC6954273.1"/>
    </source>
</evidence>
<protein>
    <submittedName>
        <fullName evidence="3">PQQ-binding-like beta-propeller repeat protein</fullName>
    </submittedName>
</protein>
<name>A0ABD5VKL5_9EURY</name>
<keyword evidence="4" id="KW-1185">Reference proteome</keyword>
<dbReference type="SMART" id="SM00564">
    <property type="entry name" value="PQQ"/>
    <property type="match status" value="6"/>
</dbReference>
<dbReference type="InterPro" id="IPR011047">
    <property type="entry name" value="Quinoprotein_ADH-like_sf"/>
</dbReference>
<organism evidence="3 4">
    <name type="scientific">Halorubellus litoreus</name>
    <dbReference type="NCBI Taxonomy" id="755308"/>
    <lineage>
        <taxon>Archaea</taxon>
        <taxon>Methanobacteriati</taxon>
        <taxon>Methanobacteriota</taxon>
        <taxon>Stenosarchaea group</taxon>
        <taxon>Halobacteria</taxon>
        <taxon>Halobacteriales</taxon>
        <taxon>Halorubellaceae</taxon>
        <taxon>Halorubellus</taxon>
    </lineage>
</organism>
<accession>A0ABD5VKL5</accession>
<dbReference type="PROSITE" id="PS51257">
    <property type="entry name" value="PROKAR_LIPOPROTEIN"/>
    <property type="match status" value="1"/>
</dbReference>
<dbReference type="AlphaFoldDB" id="A0ABD5VKL5"/>
<dbReference type="PANTHER" id="PTHR34512:SF30">
    <property type="entry name" value="OUTER MEMBRANE PROTEIN ASSEMBLY FACTOR BAMB"/>
    <property type="match status" value="1"/>
</dbReference>
<feature type="domain" description="Pyrrolo-quinoline quinone repeat" evidence="2">
    <location>
        <begin position="233"/>
        <end position="439"/>
    </location>
</feature>
<dbReference type="Gene3D" id="2.40.128.630">
    <property type="match status" value="1"/>
</dbReference>
<evidence type="ECO:0000313" key="4">
    <source>
        <dbReference type="Proteomes" id="UP001596395"/>
    </source>
</evidence>
<dbReference type="PANTHER" id="PTHR34512">
    <property type="entry name" value="CELL SURFACE PROTEIN"/>
    <property type="match status" value="1"/>
</dbReference>
<feature type="compositionally biased region" description="Low complexity" evidence="1">
    <location>
        <begin position="39"/>
        <end position="53"/>
    </location>
</feature>
<gene>
    <name evidence="3" type="ORF">ACFQGB_15525</name>
</gene>
<feature type="region of interest" description="Disordered" evidence="1">
    <location>
        <begin position="27"/>
        <end position="99"/>
    </location>
</feature>
<dbReference type="Gene3D" id="2.130.10.10">
    <property type="entry name" value="YVTN repeat-like/Quinoprotein amine dehydrogenase"/>
    <property type="match status" value="1"/>
</dbReference>
<reference evidence="3 4" key="1">
    <citation type="journal article" date="2019" name="Int. J. Syst. Evol. Microbiol.">
        <title>The Global Catalogue of Microorganisms (GCM) 10K type strain sequencing project: providing services to taxonomists for standard genome sequencing and annotation.</title>
        <authorList>
            <consortium name="The Broad Institute Genomics Platform"/>
            <consortium name="The Broad Institute Genome Sequencing Center for Infectious Disease"/>
            <person name="Wu L."/>
            <person name="Ma J."/>
        </authorList>
    </citation>
    <scope>NUCLEOTIDE SEQUENCE [LARGE SCALE GENOMIC DNA]</scope>
    <source>
        <strain evidence="3 4">GX26</strain>
    </source>
</reference>
<evidence type="ECO:0000256" key="1">
    <source>
        <dbReference type="SAM" id="MobiDB-lite"/>
    </source>
</evidence>
<feature type="domain" description="Pyrrolo-quinoline quinone repeat" evidence="2">
    <location>
        <begin position="111"/>
        <end position="201"/>
    </location>
</feature>
<comment type="caution">
    <text evidence="3">The sequence shown here is derived from an EMBL/GenBank/DDBJ whole genome shotgun (WGS) entry which is preliminary data.</text>
</comment>
<dbReference type="InterPro" id="IPR002372">
    <property type="entry name" value="PQQ_rpt_dom"/>
</dbReference>
<proteinExistence type="predicted"/>
<dbReference type="Proteomes" id="UP001596395">
    <property type="component" value="Unassembled WGS sequence"/>
</dbReference>
<dbReference type="RefSeq" id="WP_336351227.1">
    <property type="nucleotide sequence ID" value="NZ_JAZAQL010000003.1"/>
</dbReference>
<evidence type="ECO:0000259" key="2">
    <source>
        <dbReference type="Pfam" id="PF13360"/>
    </source>
</evidence>
<dbReference type="InterPro" id="IPR018391">
    <property type="entry name" value="PQQ_b-propeller_rpt"/>
</dbReference>
<dbReference type="Pfam" id="PF13360">
    <property type="entry name" value="PQQ_2"/>
    <property type="match status" value="2"/>
</dbReference>
<dbReference type="InterPro" id="IPR015943">
    <property type="entry name" value="WD40/YVTN_repeat-like_dom_sf"/>
</dbReference>
<dbReference type="EMBL" id="JBHSXN010000003">
    <property type="protein sequence ID" value="MFC6954273.1"/>
    <property type="molecule type" value="Genomic_DNA"/>
</dbReference>
<dbReference type="SUPFAM" id="SSF50998">
    <property type="entry name" value="Quinoprotein alcohol dehydrogenase-like"/>
    <property type="match status" value="1"/>
</dbReference>
<sequence length="454" mass="47793">MKRRAMLTAAGLGVSLTGCLRLNDGGTDTAASTERESATRTATDPATASTTATETEESTETSRATLEDLACPADRSLSGAATDDWGQPQSDAASTGYVPEESVGTSAACVAWRQEDVAPVSTAVVLSDSHVFVGGEGREGLRALDRTTGEQAWTTDSSLSGVINVRNPLVVDGTVYFTAEIGAEGGRVFAFDAETGEERWRMEPAAGVGNMGPVRHEDGVLYGTSWIADTDAESVVWALDTAARTTRWKTRLDGRGLESCAVGNGRVYVAGDKRAAAGVQALDANTGEVLWRAVDAQVAGAPTVTGNAVYATTNDTRDAPSLFALDPETGGTRWTYETLNGTDCSVIATDDTVTYRTSDGLFCLGTDGAGRWRYTGRGARSQRGSPVRVGETIVVGSTGNDPGLVAVDANTGDPQWSIPTPEIPMTPAVVDGDVYVMYRTSEDWKYHLMALRTT</sequence>